<evidence type="ECO:0000313" key="2">
    <source>
        <dbReference type="EMBL" id="GGM08309.1"/>
    </source>
</evidence>
<evidence type="ECO:0000256" key="1">
    <source>
        <dbReference type="SAM" id="MobiDB-lite"/>
    </source>
</evidence>
<name>A0A917T2I4_9RHOB</name>
<feature type="compositionally biased region" description="Low complexity" evidence="1">
    <location>
        <begin position="151"/>
        <end position="168"/>
    </location>
</feature>
<dbReference type="Proteomes" id="UP000649829">
    <property type="component" value="Unassembled WGS sequence"/>
</dbReference>
<protein>
    <submittedName>
        <fullName evidence="2">Uncharacterized protein</fullName>
    </submittedName>
</protein>
<gene>
    <name evidence="2" type="ORF">GCM10011534_32850</name>
</gene>
<dbReference type="AlphaFoldDB" id="A0A917T2I4"/>
<reference evidence="2" key="1">
    <citation type="journal article" date="2014" name="Int. J. Syst. Evol. Microbiol.">
        <title>Complete genome sequence of Corynebacterium casei LMG S-19264T (=DSM 44701T), isolated from a smear-ripened cheese.</title>
        <authorList>
            <consortium name="US DOE Joint Genome Institute (JGI-PGF)"/>
            <person name="Walter F."/>
            <person name="Albersmeier A."/>
            <person name="Kalinowski J."/>
            <person name="Ruckert C."/>
        </authorList>
    </citation>
    <scope>NUCLEOTIDE SEQUENCE</scope>
    <source>
        <strain evidence="2">CGMCC 1.6293</strain>
    </source>
</reference>
<evidence type="ECO:0000313" key="3">
    <source>
        <dbReference type="Proteomes" id="UP000649829"/>
    </source>
</evidence>
<keyword evidence="3" id="KW-1185">Reference proteome</keyword>
<feature type="compositionally biased region" description="Acidic residues" evidence="1">
    <location>
        <begin position="114"/>
        <end position="127"/>
    </location>
</feature>
<reference evidence="2" key="2">
    <citation type="submission" date="2020-09" db="EMBL/GenBank/DDBJ databases">
        <authorList>
            <person name="Sun Q."/>
            <person name="Zhou Y."/>
        </authorList>
    </citation>
    <scope>NUCLEOTIDE SEQUENCE</scope>
    <source>
        <strain evidence="2">CGMCC 1.6293</strain>
    </source>
</reference>
<dbReference type="EMBL" id="BMLF01000002">
    <property type="protein sequence ID" value="GGM08309.1"/>
    <property type="molecule type" value="Genomic_DNA"/>
</dbReference>
<feature type="region of interest" description="Disordered" evidence="1">
    <location>
        <begin position="105"/>
        <end position="173"/>
    </location>
</feature>
<proteinExistence type="predicted"/>
<accession>A0A917T2I4</accession>
<organism evidence="2 3">
    <name type="scientific">Pseudooceanicola nanhaiensis</name>
    <dbReference type="NCBI Taxonomy" id="375761"/>
    <lineage>
        <taxon>Bacteria</taxon>
        <taxon>Pseudomonadati</taxon>
        <taxon>Pseudomonadota</taxon>
        <taxon>Alphaproteobacteria</taxon>
        <taxon>Rhodobacterales</taxon>
        <taxon>Paracoccaceae</taxon>
        <taxon>Pseudooceanicola</taxon>
    </lineage>
</organism>
<dbReference type="RefSeq" id="WP_028286942.1">
    <property type="nucleotide sequence ID" value="NZ_BMLF01000002.1"/>
</dbReference>
<sequence>MALMTKDDLAGLQQMLQKARQRPISFGLCMGKKPEDTVICTDLVKSPDVMMRQAKKQGETAKLTQGTLTVEGKIILFSCETDPPKGLKNNLKKFLLKSDITMKPRVLLPGGGEMADEDGEDGNELDGADTGTAEPDAAQDTGPTPEPVQAGDSDNGNDSTDGTPGSDSDMQEDPLAGEWAQALARLGPAVRSFAAGDDPKAATVAKAWAGAEGAAAKGQYKVALAVVTKIEPLLGAQGIRPAPEAPQPDPLAAKWAAVAPALEKLYTAAMARNPENRQKLQAAWAMATEKAGAQDYKAALTIAERLKPALDAVVKAAPAAAAPEVPRDVVPFQKSRVLWAKTRSTMRSELGKLQSAIDAVASQNADLEIDSSGLFEHLEVFDDALEDILDRITTTPDGQEREALKKQAIAAIESYQAALSSGFFSDVDKNNGFAPVAITSTAVNSLSTISRVLSA</sequence>
<comment type="caution">
    <text evidence="2">The sequence shown here is derived from an EMBL/GenBank/DDBJ whole genome shotgun (WGS) entry which is preliminary data.</text>
</comment>